<evidence type="ECO:0000256" key="8">
    <source>
        <dbReference type="PROSITE-ProRule" id="PRU00282"/>
    </source>
</evidence>
<keyword evidence="3 9" id="KW-0813">Transport</keyword>
<evidence type="ECO:0000256" key="7">
    <source>
        <dbReference type="ARBA" id="ARBA00023136"/>
    </source>
</evidence>
<dbReference type="InterPro" id="IPR050391">
    <property type="entry name" value="Mito_Metabolite_Transporter"/>
</dbReference>
<reference evidence="10" key="1">
    <citation type="submission" date="2021-01" db="EMBL/GenBank/DDBJ databases">
        <authorList>
            <person name="Corre E."/>
            <person name="Pelletier E."/>
            <person name="Niang G."/>
            <person name="Scheremetjew M."/>
            <person name="Finn R."/>
            <person name="Kale V."/>
            <person name="Holt S."/>
            <person name="Cochrane G."/>
            <person name="Meng A."/>
            <person name="Brown T."/>
            <person name="Cohen L."/>
        </authorList>
    </citation>
    <scope>NUCLEOTIDE SEQUENCE</scope>
    <source>
        <strain evidence="10">CCMP645</strain>
    </source>
</reference>
<proteinExistence type="inferred from homology"/>
<evidence type="ECO:0000256" key="1">
    <source>
        <dbReference type="ARBA" id="ARBA00004141"/>
    </source>
</evidence>
<comment type="similarity">
    <text evidence="2 9">Belongs to the mitochondrial carrier (TC 2.A.29) family.</text>
</comment>
<dbReference type="SUPFAM" id="SSF103506">
    <property type="entry name" value="Mitochondrial carrier"/>
    <property type="match status" value="1"/>
</dbReference>
<dbReference type="Gene3D" id="1.50.40.10">
    <property type="entry name" value="Mitochondrial carrier domain"/>
    <property type="match status" value="1"/>
</dbReference>
<dbReference type="EMBL" id="HBIZ01028144">
    <property type="protein sequence ID" value="CAE0765262.1"/>
    <property type="molecule type" value="Transcribed_RNA"/>
</dbReference>
<name>A0A6S9W977_CHRCT</name>
<evidence type="ECO:0000256" key="2">
    <source>
        <dbReference type="ARBA" id="ARBA00006375"/>
    </source>
</evidence>
<keyword evidence="4 8" id="KW-0812">Transmembrane</keyword>
<evidence type="ECO:0000313" key="10">
    <source>
        <dbReference type="EMBL" id="CAE0765260.1"/>
    </source>
</evidence>
<dbReference type="PANTHER" id="PTHR45618">
    <property type="entry name" value="MITOCHONDRIAL DICARBOXYLATE CARRIER-RELATED"/>
    <property type="match status" value="1"/>
</dbReference>
<dbReference type="Pfam" id="PF00153">
    <property type="entry name" value="Mito_carr"/>
    <property type="match status" value="2"/>
</dbReference>
<keyword evidence="6" id="KW-1133">Transmembrane helix</keyword>
<organism evidence="10">
    <name type="scientific">Chrysotila carterae</name>
    <name type="common">Marine alga</name>
    <name type="synonym">Syracosphaera carterae</name>
    <dbReference type="NCBI Taxonomy" id="13221"/>
    <lineage>
        <taxon>Eukaryota</taxon>
        <taxon>Haptista</taxon>
        <taxon>Haptophyta</taxon>
        <taxon>Prymnesiophyceae</taxon>
        <taxon>Isochrysidales</taxon>
        <taxon>Isochrysidaceae</taxon>
        <taxon>Chrysotila</taxon>
    </lineage>
</organism>
<evidence type="ECO:0000256" key="6">
    <source>
        <dbReference type="ARBA" id="ARBA00022989"/>
    </source>
</evidence>
<keyword evidence="5" id="KW-0677">Repeat</keyword>
<evidence type="ECO:0000256" key="5">
    <source>
        <dbReference type="ARBA" id="ARBA00022737"/>
    </source>
</evidence>
<evidence type="ECO:0000256" key="4">
    <source>
        <dbReference type="ARBA" id="ARBA00022692"/>
    </source>
</evidence>
<protein>
    <submittedName>
        <fullName evidence="10">Uncharacterized protein</fullName>
    </submittedName>
</protein>
<keyword evidence="7 8" id="KW-0472">Membrane</keyword>
<dbReference type="InterPro" id="IPR018108">
    <property type="entry name" value="MCP_transmembrane"/>
</dbReference>
<gene>
    <name evidence="10" type="ORF">PCAR00345_LOCUS17872</name>
    <name evidence="11" type="ORF">PCAR00345_LOCUS17874</name>
</gene>
<evidence type="ECO:0000313" key="11">
    <source>
        <dbReference type="EMBL" id="CAE0765262.1"/>
    </source>
</evidence>
<evidence type="ECO:0000256" key="9">
    <source>
        <dbReference type="RuleBase" id="RU000488"/>
    </source>
</evidence>
<accession>A0A6S9W977</accession>
<feature type="repeat" description="Solcar" evidence="8">
    <location>
        <begin position="127"/>
        <end position="214"/>
    </location>
</feature>
<evidence type="ECO:0000256" key="3">
    <source>
        <dbReference type="ARBA" id="ARBA00022448"/>
    </source>
</evidence>
<comment type="subcellular location">
    <subcellularLocation>
        <location evidence="1">Membrane</location>
        <topology evidence="1">Multi-pass membrane protein</topology>
    </subcellularLocation>
</comment>
<dbReference type="InterPro" id="IPR023395">
    <property type="entry name" value="MCP_dom_sf"/>
</dbReference>
<feature type="repeat" description="Solcar" evidence="8">
    <location>
        <begin position="14"/>
        <end position="118"/>
    </location>
</feature>
<dbReference type="EMBL" id="HBIZ01028142">
    <property type="protein sequence ID" value="CAE0765260.1"/>
    <property type="molecule type" value="Transcribed_RNA"/>
</dbReference>
<dbReference type="AlphaFoldDB" id="A0A6S9W977"/>
<dbReference type="GO" id="GO:0016020">
    <property type="term" value="C:membrane"/>
    <property type="evidence" value="ECO:0007669"/>
    <property type="project" value="UniProtKB-SubCell"/>
</dbReference>
<sequence length="220" mass="23300">MRSAVSRSKSKDEVSLLEKLAAGAATGAIGSAVANPLDVVRVRMTVEGGRIDASTGELVTGMRAGHKPRWTSSVDCFFSTWRHEGIVSGLWRGVGATVARASLLSAGQLASYDHTKTVLLRRNLMEEGGRLHIVAALVSGVVATTCCNPPDVLKSRMMVAACESGARPSLARVALAVWRVDGLLGFMRGWGASYARAGPTFFIQMPVVEALRTAFGVDNI</sequence>
<dbReference type="PROSITE" id="PS50920">
    <property type="entry name" value="SOLCAR"/>
    <property type="match status" value="2"/>
</dbReference>